<sequence length="131" mass="15118">MLSLAELRKNRTLVNSIDWAMTPEKAVEMYLEWGTGWIRGNDFVSSADDESYYFVIFDWETEPPVVTLIHRTLEGAEELAKIEVPKKLFDAACKEDGIKPGGTVHRLNRNLQDWLNTRIEGPPVEFFNMEQ</sequence>
<evidence type="ECO:0000313" key="1">
    <source>
        <dbReference type="EMBL" id="RWX49537.1"/>
    </source>
</evidence>
<reference evidence="1 2" key="1">
    <citation type="submission" date="2017-01" db="EMBL/GenBank/DDBJ databases">
        <title>The cable genome- insights into the physiology and evolution of filamentous bacteria capable of sulfide oxidation via long distance electron transfer.</title>
        <authorList>
            <person name="Schreiber L."/>
            <person name="Bjerg J.T."/>
            <person name="Boggild A."/>
            <person name="Van De Vossenberg J."/>
            <person name="Meysman F."/>
            <person name="Nielsen L.P."/>
            <person name="Schramm A."/>
            <person name="Kjeldsen K.U."/>
        </authorList>
    </citation>
    <scope>NUCLEOTIDE SEQUENCE [LARGE SCALE GENOMIC DNA]</scope>
    <source>
        <strain evidence="1">A1</strain>
    </source>
</reference>
<dbReference type="EMBL" id="MTKP01000036">
    <property type="protein sequence ID" value="RWX49537.1"/>
    <property type="molecule type" value="Genomic_DNA"/>
</dbReference>
<accession>A0A3S3RCL6</accession>
<dbReference type="Proteomes" id="UP000288086">
    <property type="component" value="Unassembled WGS sequence"/>
</dbReference>
<proteinExistence type="predicted"/>
<evidence type="ECO:0000313" key="2">
    <source>
        <dbReference type="Proteomes" id="UP000288086"/>
    </source>
</evidence>
<gene>
    <name evidence="1" type="ORF">VT98_10364</name>
</gene>
<organism evidence="1 2">
    <name type="scientific">Candidatus Electrothrix communis</name>
    <dbReference type="NCBI Taxonomy" id="1859133"/>
    <lineage>
        <taxon>Bacteria</taxon>
        <taxon>Pseudomonadati</taxon>
        <taxon>Thermodesulfobacteriota</taxon>
        <taxon>Desulfobulbia</taxon>
        <taxon>Desulfobulbales</taxon>
        <taxon>Desulfobulbaceae</taxon>
        <taxon>Candidatus Electrothrix</taxon>
    </lineage>
</organism>
<keyword evidence="2" id="KW-1185">Reference proteome</keyword>
<dbReference type="AlphaFoldDB" id="A0A3S3RCL6"/>
<name>A0A3S3RCL6_9BACT</name>
<dbReference type="NCBIfam" id="NF045682">
    <property type="entry name" value="DVU0772_fam"/>
    <property type="match status" value="1"/>
</dbReference>
<protein>
    <submittedName>
        <fullName evidence="1">Uncharacterized protein</fullName>
    </submittedName>
</protein>
<dbReference type="InterPro" id="IPR059223">
    <property type="entry name" value="DVU0772-like"/>
</dbReference>
<comment type="caution">
    <text evidence="1">The sequence shown here is derived from an EMBL/GenBank/DDBJ whole genome shotgun (WGS) entry which is preliminary data.</text>
</comment>